<feature type="compositionally biased region" description="Polar residues" evidence="1">
    <location>
        <begin position="21"/>
        <end position="40"/>
    </location>
</feature>
<keyword evidence="3" id="KW-1185">Reference proteome</keyword>
<gene>
    <name evidence="2" type="ORF">POCTA_138.1.T1210026</name>
</gene>
<feature type="region of interest" description="Disordered" evidence="1">
    <location>
        <begin position="1"/>
        <end position="40"/>
    </location>
</feature>
<dbReference type="EMBL" id="CAJJDP010000121">
    <property type="protein sequence ID" value="CAD8200058.1"/>
    <property type="molecule type" value="Genomic_DNA"/>
</dbReference>
<evidence type="ECO:0000256" key="1">
    <source>
        <dbReference type="SAM" id="MobiDB-lite"/>
    </source>
</evidence>
<organism evidence="2 3">
    <name type="scientific">Paramecium octaurelia</name>
    <dbReference type="NCBI Taxonomy" id="43137"/>
    <lineage>
        <taxon>Eukaryota</taxon>
        <taxon>Sar</taxon>
        <taxon>Alveolata</taxon>
        <taxon>Ciliophora</taxon>
        <taxon>Intramacronucleata</taxon>
        <taxon>Oligohymenophorea</taxon>
        <taxon>Peniculida</taxon>
        <taxon>Parameciidae</taxon>
        <taxon>Paramecium</taxon>
    </lineage>
</organism>
<evidence type="ECO:0000313" key="2">
    <source>
        <dbReference type="EMBL" id="CAD8200058.1"/>
    </source>
</evidence>
<dbReference type="AlphaFoldDB" id="A0A8S1XGR0"/>
<evidence type="ECO:0000313" key="3">
    <source>
        <dbReference type="Proteomes" id="UP000683925"/>
    </source>
</evidence>
<accession>A0A8S1XGR0</accession>
<dbReference type="Proteomes" id="UP000683925">
    <property type="component" value="Unassembled WGS sequence"/>
</dbReference>
<name>A0A8S1XGR0_PAROT</name>
<reference evidence="2" key="1">
    <citation type="submission" date="2021-01" db="EMBL/GenBank/DDBJ databases">
        <authorList>
            <consortium name="Genoscope - CEA"/>
            <person name="William W."/>
        </authorList>
    </citation>
    <scope>NUCLEOTIDE SEQUENCE</scope>
</reference>
<protein>
    <submittedName>
        <fullName evidence="2">Uncharacterized protein</fullName>
    </submittedName>
</protein>
<proteinExistence type="predicted"/>
<comment type="caution">
    <text evidence="2">The sequence shown here is derived from an EMBL/GenBank/DDBJ whole genome shotgun (WGS) entry which is preliminary data.</text>
</comment>
<sequence>MGTPVSHSKQPSTPRRESCPQKATHQLRTHTATLRNSNNPRFDCNLNPLLPQGLQILDFHTEQWSFKIAQPIYSNRNPPISDTHSS</sequence>
<feature type="compositionally biased region" description="Polar residues" evidence="1">
    <location>
        <begin position="1"/>
        <end position="13"/>
    </location>
</feature>